<dbReference type="HAMAP" id="MF_00364">
    <property type="entry name" value="NagZ"/>
    <property type="match status" value="1"/>
</dbReference>
<keyword evidence="3 10" id="KW-0132">Cell division</keyword>
<keyword evidence="5 10" id="KW-0133">Cell shape</keyword>
<comment type="similarity">
    <text evidence="10">Belongs to the glycosyl hydrolase 3 family. NagZ subfamily.</text>
</comment>
<dbReference type="RefSeq" id="WP_179588261.1">
    <property type="nucleotide sequence ID" value="NZ_JACBYR010000001.1"/>
</dbReference>
<dbReference type="AlphaFoldDB" id="A0A7Y9IX23"/>
<dbReference type="SUPFAM" id="SSF51445">
    <property type="entry name" value="(Trans)glycosidases"/>
    <property type="match status" value="1"/>
</dbReference>
<evidence type="ECO:0000313" key="14">
    <source>
        <dbReference type="Proteomes" id="UP000542125"/>
    </source>
</evidence>
<dbReference type="InterPro" id="IPR001764">
    <property type="entry name" value="Glyco_hydro_3_N"/>
</dbReference>
<feature type="compositionally biased region" description="Low complexity" evidence="11">
    <location>
        <begin position="324"/>
        <end position="347"/>
    </location>
</feature>
<keyword evidence="2 10" id="KW-0963">Cytoplasm</keyword>
<protein>
    <recommendedName>
        <fullName evidence="10">Beta-hexosaminidase</fullName>
        <ecNumber evidence="10">3.2.1.52</ecNumber>
    </recommendedName>
    <alternativeName>
        <fullName evidence="10">Beta-N-acetylhexosaminidase</fullName>
    </alternativeName>
    <alternativeName>
        <fullName evidence="10">N-acetyl-beta-glucosaminidase</fullName>
    </alternativeName>
</protein>
<dbReference type="GO" id="GO:0008360">
    <property type="term" value="P:regulation of cell shape"/>
    <property type="evidence" value="ECO:0007669"/>
    <property type="project" value="UniProtKB-KW"/>
</dbReference>
<feature type="site" description="Important for catalytic activity" evidence="10">
    <location>
        <position position="191"/>
    </location>
</feature>
<evidence type="ECO:0000259" key="12">
    <source>
        <dbReference type="Pfam" id="PF00933"/>
    </source>
</evidence>
<keyword evidence="4 10" id="KW-0378">Hydrolase</keyword>
<evidence type="ECO:0000256" key="6">
    <source>
        <dbReference type="ARBA" id="ARBA00022984"/>
    </source>
</evidence>
<dbReference type="GO" id="GO:0009252">
    <property type="term" value="P:peptidoglycan biosynthetic process"/>
    <property type="evidence" value="ECO:0007669"/>
    <property type="project" value="UniProtKB-KW"/>
</dbReference>
<keyword evidence="14" id="KW-1185">Reference proteome</keyword>
<feature type="domain" description="Glycoside hydrolase family 3 N-terminal" evidence="12">
    <location>
        <begin position="29"/>
        <end position="310"/>
    </location>
</feature>
<evidence type="ECO:0000256" key="1">
    <source>
        <dbReference type="ARBA" id="ARBA00001231"/>
    </source>
</evidence>
<keyword evidence="9 10" id="KW-0961">Cell wall biogenesis/degradation</keyword>
<feature type="binding site" evidence="10">
    <location>
        <position position="83"/>
    </location>
    <ligand>
        <name>substrate</name>
    </ligand>
</feature>
<dbReference type="GO" id="GO:0051301">
    <property type="term" value="P:cell division"/>
    <property type="evidence" value="ECO:0007669"/>
    <property type="project" value="UniProtKB-KW"/>
</dbReference>
<dbReference type="PANTHER" id="PTHR30480">
    <property type="entry name" value="BETA-HEXOSAMINIDASE-RELATED"/>
    <property type="match status" value="1"/>
</dbReference>
<dbReference type="Pfam" id="PF00933">
    <property type="entry name" value="Glyco_hydro_3"/>
    <property type="match status" value="1"/>
</dbReference>
<dbReference type="GO" id="GO:0009254">
    <property type="term" value="P:peptidoglycan turnover"/>
    <property type="evidence" value="ECO:0007669"/>
    <property type="project" value="UniProtKB-UniRule"/>
</dbReference>
<evidence type="ECO:0000313" key="13">
    <source>
        <dbReference type="EMBL" id="NYE84588.1"/>
    </source>
</evidence>
<dbReference type="UniPathway" id="UPA00544"/>
<dbReference type="InterPro" id="IPR022956">
    <property type="entry name" value="Beta_hexosaminidase_bac"/>
</dbReference>
<keyword evidence="8 10" id="KW-0131">Cell cycle</keyword>
<dbReference type="GO" id="GO:0071555">
    <property type="term" value="P:cell wall organization"/>
    <property type="evidence" value="ECO:0007669"/>
    <property type="project" value="UniProtKB-KW"/>
</dbReference>
<dbReference type="EMBL" id="JACBYR010000001">
    <property type="protein sequence ID" value="NYE84588.1"/>
    <property type="molecule type" value="Genomic_DNA"/>
</dbReference>
<comment type="caution">
    <text evidence="13">The sequence shown here is derived from an EMBL/GenBank/DDBJ whole genome shotgun (WGS) entry which is preliminary data.</text>
</comment>
<dbReference type="PROSITE" id="PS00775">
    <property type="entry name" value="GLYCOSYL_HYDROL_F3"/>
    <property type="match status" value="1"/>
</dbReference>
<dbReference type="Gene3D" id="3.20.20.300">
    <property type="entry name" value="Glycoside hydrolase, family 3, N-terminal domain"/>
    <property type="match status" value="1"/>
</dbReference>
<organism evidence="13 14">
    <name type="scientific">Pigmentiphaga litoralis</name>
    <dbReference type="NCBI Taxonomy" id="516702"/>
    <lineage>
        <taxon>Bacteria</taxon>
        <taxon>Pseudomonadati</taxon>
        <taxon>Pseudomonadota</taxon>
        <taxon>Betaproteobacteria</taxon>
        <taxon>Burkholderiales</taxon>
        <taxon>Alcaligenaceae</taxon>
        <taxon>Pigmentiphaga</taxon>
    </lineage>
</organism>
<dbReference type="NCBIfam" id="NF003740">
    <property type="entry name" value="PRK05337.1"/>
    <property type="match status" value="1"/>
</dbReference>
<evidence type="ECO:0000256" key="2">
    <source>
        <dbReference type="ARBA" id="ARBA00022490"/>
    </source>
</evidence>
<dbReference type="Proteomes" id="UP000542125">
    <property type="component" value="Unassembled WGS sequence"/>
</dbReference>
<comment type="function">
    <text evidence="10">Plays a role in peptidoglycan recycling by cleaving the terminal beta-1,4-linked N-acetylglucosamine (GlcNAc) from peptide-linked peptidoglycan fragments, giving rise to free GlcNAc, anhydro-N-acetylmuramic acid and anhydro-N-acetylmuramic acid-linked peptides.</text>
</comment>
<comment type="pathway">
    <text evidence="10">Cell wall biogenesis; peptidoglycan recycling.</text>
</comment>
<accession>A0A7Y9IX23</accession>
<dbReference type="GO" id="GO:0004563">
    <property type="term" value="F:beta-N-acetylhexosaminidase activity"/>
    <property type="evidence" value="ECO:0007669"/>
    <property type="project" value="UniProtKB-UniRule"/>
</dbReference>
<evidence type="ECO:0000256" key="3">
    <source>
        <dbReference type="ARBA" id="ARBA00022618"/>
    </source>
</evidence>
<dbReference type="InterPro" id="IPR050226">
    <property type="entry name" value="NagZ_Beta-hexosaminidase"/>
</dbReference>
<keyword evidence="6 10" id="KW-0573">Peptidoglycan synthesis</keyword>
<evidence type="ECO:0000256" key="7">
    <source>
        <dbReference type="ARBA" id="ARBA00023295"/>
    </source>
</evidence>
<dbReference type="InterPro" id="IPR036962">
    <property type="entry name" value="Glyco_hydro_3_N_sf"/>
</dbReference>
<evidence type="ECO:0000256" key="5">
    <source>
        <dbReference type="ARBA" id="ARBA00022960"/>
    </source>
</evidence>
<feature type="binding site" evidence="10">
    <location>
        <begin position="180"/>
        <end position="181"/>
    </location>
    <ligand>
        <name>substrate</name>
    </ligand>
</feature>
<keyword evidence="7 10" id="KW-0326">Glycosidase</keyword>
<feature type="active site" description="Proton donor/acceptor" evidence="10">
    <location>
        <position position="193"/>
    </location>
</feature>
<dbReference type="EC" id="3.2.1.52" evidence="10"/>
<name>A0A7Y9IX23_9BURK</name>
<reference evidence="13 14" key="1">
    <citation type="submission" date="2020-07" db="EMBL/GenBank/DDBJ databases">
        <title>Genomic Encyclopedia of Type Strains, Phase IV (KMG-V): Genome sequencing to study the core and pangenomes of soil and plant-associated prokaryotes.</title>
        <authorList>
            <person name="Whitman W."/>
        </authorList>
    </citation>
    <scope>NUCLEOTIDE SEQUENCE [LARGE SCALE GENOMIC DNA]</scope>
    <source>
        <strain evidence="13 14">SAS40</strain>
    </source>
</reference>
<dbReference type="InterPro" id="IPR019800">
    <property type="entry name" value="Glyco_hydro_3_AS"/>
</dbReference>
<evidence type="ECO:0000256" key="8">
    <source>
        <dbReference type="ARBA" id="ARBA00023306"/>
    </source>
</evidence>
<comment type="subcellular location">
    <subcellularLocation>
        <location evidence="10">Cytoplasm</location>
    </subcellularLocation>
</comment>
<feature type="binding site" evidence="10">
    <location>
        <position position="75"/>
    </location>
    <ligand>
        <name>substrate</name>
    </ligand>
</feature>
<gene>
    <name evidence="10" type="primary">nagZ</name>
    <name evidence="13" type="ORF">FHW18_003859</name>
</gene>
<dbReference type="PANTHER" id="PTHR30480:SF13">
    <property type="entry name" value="BETA-HEXOSAMINIDASE"/>
    <property type="match status" value="1"/>
</dbReference>
<proteinExistence type="inferred from homology"/>
<feature type="region of interest" description="Disordered" evidence="11">
    <location>
        <begin position="312"/>
        <end position="347"/>
    </location>
</feature>
<evidence type="ECO:0000256" key="10">
    <source>
        <dbReference type="HAMAP-Rule" id="MF_00364"/>
    </source>
</evidence>
<sequence>MSVSSLPERAALPPGPVIVDVAGFELTPAEVARLQHPLVGGVILFARNFESRAQLCALTASIHAARNGPLMIAVDHEGGRVQRFRTDGFTHLPAMRTLGVAWDTDPMEAMRLATDVGVVLAAELRASGVDLSFTPVLDLDYGDSRVIRDRSFHRDPKAVTMLARALVQGLALRGMSNCGKHFPGHGFVQADSHIDIPVDDRSLDEVLGEDAMPYAWLGDSVLQAVMPAHVIYPKVDAHPAGFSRVWVQDMLRGRLGYQGVVFSDDLTMEGATVAGDILGRATAALGAGCDMVLVCNRPDMADDLLARLEAGPSTAGAGSGGSSSVGSSTAESSSDESSTAGSSTAGSAARVARLMPRFDAPDWDGLVTDSVYTRARDRILALPRYNPA</sequence>
<dbReference type="GO" id="GO:0005737">
    <property type="term" value="C:cytoplasm"/>
    <property type="evidence" value="ECO:0007669"/>
    <property type="project" value="UniProtKB-SubCell"/>
</dbReference>
<comment type="catalytic activity">
    <reaction evidence="1 10">
        <text>Hydrolysis of terminal non-reducing N-acetyl-D-hexosamine residues in N-acetyl-beta-D-hexosaminides.</text>
        <dbReference type="EC" id="3.2.1.52"/>
    </reaction>
</comment>
<evidence type="ECO:0000256" key="11">
    <source>
        <dbReference type="SAM" id="MobiDB-lite"/>
    </source>
</evidence>
<evidence type="ECO:0000256" key="4">
    <source>
        <dbReference type="ARBA" id="ARBA00022801"/>
    </source>
</evidence>
<dbReference type="GO" id="GO:0005975">
    <property type="term" value="P:carbohydrate metabolic process"/>
    <property type="evidence" value="ECO:0007669"/>
    <property type="project" value="InterPro"/>
</dbReference>
<dbReference type="InterPro" id="IPR017853">
    <property type="entry name" value="GH"/>
</dbReference>
<feature type="binding site" evidence="10">
    <location>
        <position position="150"/>
    </location>
    <ligand>
        <name>substrate</name>
    </ligand>
</feature>
<feature type="active site" description="Nucleophile" evidence="10">
    <location>
        <position position="264"/>
    </location>
</feature>
<evidence type="ECO:0000256" key="9">
    <source>
        <dbReference type="ARBA" id="ARBA00023316"/>
    </source>
</evidence>